<accession>A0A072VCZ8</accession>
<evidence type="ECO:0000313" key="3">
    <source>
        <dbReference type="EMBL" id="KEH39471.1"/>
    </source>
</evidence>
<reference evidence="4" key="3">
    <citation type="submission" date="2015-04" db="UniProtKB">
        <authorList>
            <consortium name="EnsemblPlants"/>
        </authorList>
    </citation>
    <scope>IDENTIFICATION</scope>
    <source>
        <strain evidence="4">cv. Jemalong A17</strain>
    </source>
</reference>
<dbReference type="Proteomes" id="UP000002051">
    <property type="component" value="Chromosome 2"/>
</dbReference>
<evidence type="ECO:0000313" key="5">
    <source>
        <dbReference type="Proteomes" id="UP000002051"/>
    </source>
</evidence>
<reference evidence="3 5" key="1">
    <citation type="journal article" date="2011" name="Nature">
        <title>The Medicago genome provides insight into the evolution of rhizobial symbioses.</title>
        <authorList>
            <person name="Young N.D."/>
            <person name="Debelle F."/>
            <person name="Oldroyd G.E."/>
            <person name="Geurts R."/>
            <person name="Cannon S.B."/>
            <person name="Udvardi M.K."/>
            <person name="Benedito V.A."/>
            <person name="Mayer K.F."/>
            <person name="Gouzy J."/>
            <person name="Schoof H."/>
            <person name="Van de Peer Y."/>
            <person name="Proost S."/>
            <person name="Cook D.R."/>
            <person name="Meyers B.C."/>
            <person name="Spannagl M."/>
            <person name="Cheung F."/>
            <person name="De Mita S."/>
            <person name="Krishnakumar V."/>
            <person name="Gundlach H."/>
            <person name="Zhou S."/>
            <person name="Mudge J."/>
            <person name="Bharti A.K."/>
            <person name="Murray J.D."/>
            <person name="Naoumkina M.A."/>
            <person name="Rosen B."/>
            <person name="Silverstein K.A."/>
            <person name="Tang H."/>
            <person name="Rombauts S."/>
            <person name="Zhao P.X."/>
            <person name="Zhou P."/>
            <person name="Barbe V."/>
            <person name="Bardou P."/>
            <person name="Bechner M."/>
            <person name="Bellec A."/>
            <person name="Berger A."/>
            <person name="Berges H."/>
            <person name="Bidwell S."/>
            <person name="Bisseling T."/>
            <person name="Choisne N."/>
            <person name="Couloux A."/>
            <person name="Denny R."/>
            <person name="Deshpande S."/>
            <person name="Dai X."/>
            <person name="Doyle J.J."/>
            <person name="Dudez A.M."/>
            <person name="Farmer A.D."/>
            <person name="Fouteau S."/>
            <person name="Franken C."/>
            <person name="Gibelin C."/>
            <person name="Gish J."/>
            <person name="Goldstein S."/>
            <person name="Gonzalez A.J."/>
            <person name="Green P.J."/>
            <person name="Hallab A."/>
            <person name="Hartog M."/>
            <person name="Hua A."/>
            <person name="Humphray S.J."/>
            <person name="Jeong D.H."/>
            <person name="Jing Y."/>
            <person name="Jocker A."/>
            <person name="Kenton S.M."/>
            <person name="Kim D.J."/>
            <person name="Klee K."/>
            <person name="Lai H."/>
            <person name="Lang C."/>
            <person name="Lin S."/>
            <person name="Macmil S.L."/>
            <person name="Magdelenat G."/>
            <person name="Matthews L."/>
            <person name="McCorrison J."/>
            <person name="Monaghan E.L."/>
            <person name="Mun J.H."/>
            <person name="Najar F.Z."/>
            <person name="Nicholson C."/>
            <person name="Noirot C."/>
            <person name="O'Bleness M."/>
            <person name="Paule C.R."/>
            <person name="Poulain J."/>
            <person name="Prion F."/>
            <person name="Qin B."/>
            <person name="Qu C."/>
            <person name="Retzel E.F."/>
            <person name="Riddle C."/>
            <person name="Sallet E."/>
            <person name="Samain S."/>
            <person name="Samson N."/>
            <person name="Sanders I."/>
            <person name="Saurat O."/>
            <person name="Scarpelli C."/>
            <person name="Schiex T."/>
            <person name="Segurens B."/>
            <person name="Severin A.J."/>
            <person name="Sherrier D.J."/>
            <person name="Shi R."/>
            <person name="Sims S."/>
            <person name="Singer S.R."/>
            <person name="Sinharoy S."/>
            <person name="Sterck L."/>
            <person name="Viollet A."/>
            <person name="Wang B.B."/>
            <person name="Wang K."/>
            <person name="Wang M."/>
            <person name="Wang X."/>
            <person name="Warfsmann J."/>
            <person name="Weissenbach J."/>
            <person name="White D.D."/>
            <person name="White J.D."/>
            <person name="Wiley G.B."/>
            <person name="Wincker P."/>
            <person name="Xing Y."/>
            <person name="Yang L."/>
            <person name="Yao Z."/>
            <person name="Ying F."/>
            <person name="Zhai J."/>
            <person name="Zhou L."/>
            <person name="Zuber A."/>
            <person name="Denarie J."/>
            <person name="Dixon R.A."/>
            <person name="May G.D."/>
            <person name="Schwartz D.C."/>
            <person name="Rogers J."/>
            <person name="Quetier F."/>
            <person name="Town C.D."/>
            <person name="Roe B.A."/>
        </authorList>
    </citation>
    <scope>NUCLEOTIDE SEQUENCE [LARGE SCALE GENOMIC DNA]</scope>
    <source>
        <strain evidence="3">A17</strain>
        <strain evidence="4 5">cv. Jemalong A17</strain>
    </source>
</reference>
<feature type="region of interest" description="Disordered" evidence="2">
    <location>
        <begin position="373"/>
        <end position="453"/>
    </location>
</feature>
<dbReference type="OrthoDB" id="1894403at2759"/>
<evidence type="ECO:0000313" key="4">
    <source>
        <dbReference type="EnsemblPlants" id="KEH39471"/>
    </source>
</evidence>
<protein>
    <submittedName>
        <fullName evidence="3 4">Uncharacterized protein</fullName>
    </submittedName>
</protein>
<dbReference type="STRING" id="3880.A0A072VCZ8"/>
<gene>
    <name evidence="4" type="primary">11421473</name>
    <name evidence="3" type="ordered locus">MTR_2g098330</name>
</gene>
<evidence type="ECO:0000256" key="2">
    <source>
        <dbReference type="SAM" id="MobiDB-lite"/>
    </source>
</evidence>
<dbReference type="ExpressionAtlas" id="A0A072VCZ8">
    <property type="expression patterns" value="differential"/>
</dbReference>
<feature type="compositionally biased region" description="Polar residues" evidence="2">
    <location>
        <begin position="373"/>
        <end position="391"/>
    </location>
</feature>
<dbReference type="PANTHER" id="PTHR35507">
    <property type="entry name" value="OS09G0488600 PROTEIN"/>
    <property type="match status" value="1"/>
</dbReference>
<evidence type="ECO:0000256" key="1">
    <source>
        <dbReference type="SAM" id="Coils"/>
    </source>
</evidence>
<keyword evidence="1" id="KW-0175">Coiled coil</keyword>
<proteinExistence type="predicted"/>
<reference evidence="3 5" key="2">
    <citation type="journal article" date="2014" name="BMC Genomics">
        <title>An improved genome release (version Mt4.0) for the model legume Medicago truncatula.</title>
        <authorList>
            <person name="Tang H."/>
            <person name="Krishnakumar V."/>
            <person name="Bidwell S."/>
            <person name="Rosen B."/>
            <person name="Chan A."/>
            <person name="Zhou S."/>
            <person name="Gentzbittel L."/>
            <person name="Childs K.L."/>
            <person name="Yandell M."/>
            <person name="Gundlach H."/>
            <person name="Mayer K.F."/>
            <person name="Schwartz D.C."/>
            <person name="Town C.D."/>
        </authorList>
    </citation>
    <scope>GENOME REANNOTATION</scope>
    <source>
        <strain evidence="3">A17</strain>
        <strain evidence="4 5">cv. Jemalong A17</strain>
    </source>
</reference>
<feature type="coiled-coil region" evidence="1">
    <location>
        <begin position="280"/>
        <end position="314"/>
    </location>
</feature>
<dbReference type="PANTHER" id="PTHR35507:SF1">
    <property type="entry name" value="TMF_TATA_BD DOMAIN-CONTAINING PROTEIN"/>
    <property type="match status" value="1"/>
</dbReference>
<dbReference type="EMBL" id="CM001218">
    <property type="protein sequence ID" value="KEH39471.1"/>
    <property type="molecule type" value="Genomic_DNA"/>
</dbReference>
<feature type="region of interest" description="Disordered" evidence="2">
    <location>
        <begin position="338"/>
        <end position="361"/>
    </location>
</feature>
<keyword evidence="5" id="KW-1185">Reference proteome</keyword>
<organism evidence="3 5">
    <name type="scientific">Medicago truncatula</name>
    <name type="common">Barrel medic</name>
    <name type="synonym">Medicago tribuloides</name>
    <dbReference type="NCBI Taxonomy" id="3880"/>
    <lineage>
        <taxon>Eukaryota</taxon>
        <taxon>Viridiplantae</taxon>
        <taxon>Streptophyta</taxon>
        <taxon>Embryophyta</taxon>
        <taxon>Tracheophyta</taxon>
        <taxon>Spermatophyta</taxon>
        <taxon>Magnoliopsida</taxon>
        <taxon>eudicotyledons</taxon>
        <taxon>Gunneridae</taxon>
        <taxon>Pentapetalae</taxon>
        <taxon>rosids</taxon>
        <taxon>fabids</taxon>
        <taxon>Fabales</taxon>
        <taxon>Fabaceae</taxon>
        <taxon>Papilionoideae</taxon>
        <taxon>50 kb inversion clade</taxon>
        <taxon>NPAAA clade</taxon>
        <taxon>Hologalegina</taxon>
        <taxon>IRL clade</taxon>
        <taxon>Trifolieae</taxon>
        <taxon>Medicago</taxon>
    </lineage>
</organism>
<feature type="compositionally biased region" description="Low complexity" evidence="2">
    <location>
        <begin position="411"/>
        <end position="426"/>
    </location>
</feature>
<sequence>MNNSNGNPNSTSPLPCLVSIPPITLSRRHRLSATTVEPRCPISFSKPMAWINLEGRVVNANEASAARTIGGGLSDELAFAWDLFPPIHRFLIVAVIGVAAAQSKKDREIFNLKKSVELRDQLLSSMQEKLDNLCEQFNSSKENTVAAVNKLSTKDGELQLDETFGSERIKFVDCGCWHCDEHSSFCNEYMQGALSRRASGGNEVLQYKSPFSNEDQEERRMSGLSDLASSVTSAADIQFNNLAVEQDVYNLKRDSEEKETTIKELTTLLNSSEVANSKRVSELEDIIRRKNTTISKLKKDLVVLEQKVMQLSRLRRPSFSASIPNEIQLPQMRDNLIYDMDSTTSPSSSDSDSSPVNNVQDLPVDVIMPIKSSESTIGQMSTPAKSLNSSGGLIERRSKFRSAGPLKEIPSYQKSNAASSSSQKQLSPRKDLKKSRRRSLNGTKCASANKRWV</sequence>
<dbReference type="AlphaFoldDB" id="A0A072VCZ8"/>
<feature type="compositionally biased region" description="Low complexity" evidence="2">
    <location>
        <begin position="341"/>
        <end position="355"/>
    </location>
</feature>
<dbReference type="EnsemblPlants" id="KEH39471">
    <property type="protein sequence ID" value="KEH39471"/>
    <property type="gene ID" value="MTR_2g098330"/>
</dbReference>
<name>A0A072VCZ8_MEDTR</name>